<dbReference type="Gene3D" id="3.40.50.300">
    <property type="entry name" value="P-loop containing nucleotide triphosphate hydrolases"/>
    <property type="match status" value="1"/>
</dbReference>
<dbReference type="PANTHER" id="PTHR24220:SF687">
    <property type="entry name" value="ABC TRANSPORTER ATP-BINDING PROTEIN SCO2324-RELATED"/>
    <property type="match status" value="1"/>
</dbReference>
<evidence type="ECO:0000313" key="5">
    <source>
        <dbReference type="Proteomes" id="UP000460558"/>
    </source>
</evidence>
<dbReference type="InterPro" id="IPR003439">
    <property type="entry name" value="ABC_transporter-like_ATP-bd"/>
</dbReference>
<dbReference type="RefSeq" id="WP_323372416.1">
    <property type="nucleotide sequence ID" value="NZ_VDEQ01000346.1"/>
</dbReference>
<dbReference type="PANTHER" id="PTHR24220">
    <property type="entry name" value="IMPORT ATP-BINDING PROTEIN"/>
    <property type="match status" value="1"/>
</dbReference>
<evidence type="ECO:0000256" key="1">
    <source>
        <dbReference type="ARBA" id="ARBA00022741"/>
    </source>
</evidence>
<dbReference type="SUPFAM" id="SSF52540">
    <property type="entry name" value="P-loop containing nucleoside triphosphate hydrolases"/>
    <property type="match status" value="1"/>
</dbReference>
<dbReference type="PROSITE" id="PS00211">
    <property type="entry name" value="ABC_TRANSPORTER_1"/>
    <property type="match status" value="1"/>
</dbReference>
<accession>A0ABW9P288</accession>
<dbReference type="Pfam" id="PF00005">
    <property type="entry name" value="ABC_tran"/>
    <property type="match status" value="1"/>
</dbReference>
<comment type="caution">
    <text evidence="4">The sequence shown here is derived from an EMBL/GenBank/DDBJ whole genome shotgun (WGS) entry which is preliminary data.</text>
</comment>
<evidence type="ECO:0000256" key="2">
    <source>
        <dbReference type="ARBA" id="ARBA00022840"/>
    </source>
</evidence>
<keyword evidence="1" id="KW-0547">Nucleotide-binding</keyword>
<keyword evidence="2 4" id="KW-0067">ATP-binding</keyword>
<dbReference type="InterPro" id="IPR015854">
    <property type="entry name" value="ABC_transpr_LolD-like"/>
</dbReference>
<evidence type="ECO:0000259" key="3">
    <source>
        <dbReference type="PROSITE" id="PS50893"/>
    </source>
</evidence>
<organism evidence="4 5">
    <name type="scientific">Streptomyces katsurahamanus</name>
    <dbReference type="NCBI Taxonomy" id="2577098"/>
    <lineage>
        <taxon>Bacteria</taxon>
        <taxon>Bacillati</taxon>
        <taxon>Actinomycetota</taxon>
        <taxon>Actinomycetes</taxon>
        <taxon>Kitasatosporales</taxon>
        <taxon>Streptomycetaceae</taxon>
        <taxon>Streptomyces</taxon>
    </lineage>
</organism>
<dbReference type="PROSITE" id="PS50893">
    <property type="entry name" value="ABC_TRANSPORTER_2"/>
    <property type="match status" value="1"/>
</dbReference>
<gene>
    <name evidence="4" type="ORF">FFZ77_29580</name>
</gene>
<dbReference type="EMBL" id="VDEQ01000346">
    <property type="protein sequence ID" value="MQS39583.1"/>
    <property type="molecule type" value="Genomic_DNA"/>
</dbReference>
<dbReference type="InterPro" id="IPR017871">
    <property type="entry name" value="ABC_transporter-like_CS"/>
</dbReference>
<dbReference type="InterPro" id="IPR027417">
    <property type="entry name" value="P-loop_NTPase"/>
</dbReference>
<keyword evidence="5" id="KW-1185">Reference proteome</keyword>
<evidence type="ECO:0000313" key="4">
    <source>
        <dbReference type="EMBL" id="MQS39583.1"/>
    </source>
</evidence>
<sequence length="276" mass="29236">MNHTPQWYPKGRTPGHEVAVEVTGLTIATADGRPLLDRAGLRLAPGMVTALTGSSGSGKTTLLRAIAGALPHEARRTAGRVEIDGQDVLDLGPEELRALRRHRLAYVGQDPASGLNPRMRVRALLAETAVDRSTPALVALLEELRLPATRAFLSRRPGELSGGQQRRVALGRALARHPSILLLDEPTAGLDPALRDEIAELLRHLARSHRLAVALSCHDGDLVSRLADEVVALSPALGAEAGPRVRPAVRAAPSAGAPVLSVTGLQAAFRRRGTDV</sequence>
<dbReference type="InterPro" id="IPR003593">
    <property type="entry name" value="AAA+_ATPase"/>
</dbReference>
<dbReference type="Proteomes" id="UP000460558">
    <property type="component" value="Unassembled WGS sequence"/>
</dbReference>
<protein>
    <submittedName>
        <fullName evidence="4">ATP-binding cassette domain-containing protein</fullName>
    </submittedName>
</protein>
<feature type="domain" description="ABC transporter" evidence="3">
    <location>
        <begin position="20"/>
        <end position="260"/>
    </location>
</feature>
<name>A0ABW9P288_9ACTN</name>
<dbReference type="GO" id="GO:0005524">
    <property type="term" value="F:ATP binding"/>
    <property type="evidence" value="ECO:0007669"/>
    <property type="project" value="UniProtKB-KW"/>
</dbReference>
<feature type="non-terminal residue" evidence="4">
    <location>
        <position position="276"/>
    </location>
</feature>
<proteinExistence type="predicted"/>
<dbReference type="SMART" id="SM00382">
    <property type="entry name" value="AAA"/>
    <property type="match status" value="1"/>
</dbReference>
<reference evidence="4 5" key="1">
    <citation type="submission" date="2019-06" db="EMBL/GenBank/DDBJ databases">
        <title>Comparative genomics and metabolomics analyses of clavulanic acid producing Streptomyces species provides insight into specialized metabolism and evolution of beta-lactam biosynthetic gene clusters.</title>
        <authorList>
            <person name="Moore M.A."/>
            <person name="Cruz-Morales P."/>
            <person name="Barona Gomez F."/>
            <person name="Kapil T."/>
        </authorList>
    </citation>
    <scope>NUCLEOTIDE SEQUENCE [LARGE SCALE GENOMIC DNA]</scope>
    <source>
        <strain evidence="4 5">T-272</strain>
    </source>
</reference>